<evidence type="ECO:0000256" key="10">
    <source>
        <dbReference type="ARBA" id="ARBA00022737"/>
    </source>
</evidence>
<sequence length="345" mass="38056">MQHLGLGGLLAPRREPGLQREPLVSEPALERAERLANLLASIVESSDDVIVSKNLDGIITSWNKAAERIFGYLAAEAIGQPITLVIPEDRQSEEREILTRIRRGERLDHFETVRRRRDGSSIVVSLTVSPVKDAHGNIIGASKIARDITEHKRTQEQISILAREAEHRSKNILANVQAIINLSQSDTSERLKEVISGRIQAMANVHSLFVETRWIGAELSAIAKQELAPYLQERHEKRIVMEGLQIVLEPTAAQAIAVVLHELATNAAKYGALSNAKGRIGLAWSRTEDGQLMLRWTELGGPRVNAPERKGFGSRLIEGTISPLGGKVLFDWRAEGLVCEIAVPT</sequence>
<dbReference type="PANTHER" id="PTHR41523:SF8">
    <property type="entry name" value="ETHYLENE RESPONSE SENSOR PROTEIN"/>
    <property type="match status" value="1"/>
</dbReference>
<dbReference type="Pfam" id="PF07536">
    <property type="entry name" value="HWE_HK"/>
    <property type="match status" value="1"/>
</dbReference>
<reference evidence="19 20" key="1">
    <citation type="submission" date="2014-03" db="EMBL/GenBank/DDBJ databases">
        <title>Bradyrhizobium valentinum sp. nov., isolated from effective nodules of Lupinus mariae-josephae, a lupine endemic of basic-lime soils in Eastern Spain.</title>
        <authorList>
            <person name="Duran D."/>
            <person name="Rey L."/>
            <person name="Navarro A."/>
            <person name="Busquets A."/>
            <person name="Imperial J."/>
            <person name="Ruiz-Argueso T."/>
        </authorList>
    </citation>
    <scope>NUCLEOTIDE SEQUENCE [LARGE SCALE GENOMIC DNA]</scope>
    <source>
        <strain evidence="19 20">CCBAU 23086</strain>
    </source>
</reference>
<keyword evidence="8" id="KW-0288">FMN</keyword>
<evidence type="ECO:0000256" key="2">
    <source>
        <dbReference type="ARBA" id="ARBA00012438"/>
    </source>
</evidence>
<dbReference type="Gene3D" id="3.30.450.20">
    <property type="entry name" value="PAS domain"/>
    <property type="match status" value="1"/>
</dbReference>
<dbReference type="SUPFAM" id="SSF55785">
    <property type="entry name" value="PYP-like sensor domain (PAS domain)"/>
    <property type="match status" value="1"/>
</dbReference>
<evidence type="ECO:0000256" key="12">
    <source>
        <dbReference type="ARBA" id="ARBA00022777"/>
    </source>
</evidence>
<evidence type="ECO:0000313" key="20">
    <source>
        <dbReference type="Proteomes" id="UP000051660"/>
    </source>
</evidence>
<evidence type="ECO:0000259" key="17">
    <source>
        <dbReference type="PROSITE" id="PS50112"/>
    </source>
</evidence>
<keyword evidence="15" id="KW-0843">Virulence</keyword>
<dbReference type="InterPro" id="IPR035965">
    <property type="entry name" value="PAS-like_dom_sf"/>
</dbReference>
<evidence type="ECO:0000256" key="4">
    <source>
        <dbReference type="ARBA" id="ARBA00022543"/>
    </source>
</evidence>
<dbReference type="PROSITE" id="PS50112">
    <property type="entry name" value="PAS"/>
    <property type="match status" value="1"/>
</dbReference>
<feature type="domain" description="PAC" evidence="18">
    <location>
        <begin position="108"/>
        <end position="160"/>
    </location>
</feature>
<dbReference type="InterPro" id="IPR036890">
    <property type="entry name" value="HATPase_C_sf"/>
</dbReference>
<keyword evidence="10" id="KW-0677">Repeat</keyword>
<dbReference type="SMART" id="SM00091">
    <property type="entry name" value="PAS"/>
    <property type="match status" value="1"/>
</dbReference>
<gene>
    <name evidence="19" type="ORF">CQ14_33420</name>
</gene>
<dbReference type="GO" id="GO:0004673">
    <property type="term" value="F:protein histidine kinase activity"/>
    <property type="evidence" value="ECO:0007669"/>
    <property type="project" value="UniProtKB-EC"/>
</dbReference>
<evidence type="ECO:0000256" key="15">
    <source>
        <dbReference type="ARBA" id="ARBA00023026"/>
    </source>
</evidence>
<keyword evidence="4" id="KW-0600">Photoreceptor protein</keyword>
<evidence type="ECO:0000256" key="13">
    <source>
        <dbReference type="ARBA" id="ARBA00022840"/>
    </source>
</evidence>
<dbReference type="CDD" id="cd00130">
    <property type="entry name" value="PAS"/>
    <property type="match status" value="1"/>
</dbReference>
<dbReference type="InterPro" id="IPR001610">
    <property type="entry name" value="PAC"/>
</dbReference>
<comment type="catalytic activity">
    <reaction evidence="1">
        <text>ATP + protein L-histidine = ADP + protein N-phospho-L-histidine.</text>
        <dbReference type="EC" id="2.7.13.3"/>
    </reaction>
</comment>
<keyword evidence="14" id="KW-0157">Chromophore</keyword>
<evidence type="ECO:0000256" key="3">
    <source>
        <dbReference type="ARBA" id="ARBA00021740"/>
    </source>
</evidence>
<evidence type="ECO:0000256" key="11">
    <source>
        <dbReference type="ARBA" id="ARBA00022741"/>
    </source>
</evidence>
<comment type="caution">
    <text evidence="19">The sequence shown here is derived from an EMBL/GenBank/DDBJ whole genome shotgun (WGS) entry which is preliminary data.</text>
</comment>
<evidence type="ECO:0000259" key="18">
    <source>
        <dbReference type="PROSITE" id="PS50113"/>
    </source>
</evidence>
<dbReference type="Proteomes" id="UP000051660">
    <property type="component" value="Unassembled WGS sequence"/>
</dbReference>
<keyword evidence="6" id="KW-0716">Sensory transduction</keyword>
<accession>A0A0R3MZ39</accession>
<dbReference type="Pfam" id="PF00989">
    <property type="entry name" value="PAS"/>
    <property type="match status" value="1"/>
</dbReference>
<proteinExistence type="predicted"/>
<keyword evidence="5" id="KW-0597">Phosphoprotein</keyword>
<dbReference type="InterPro" id="IPR000014">
    <property type="entry name" value="PAS"/>
</dbReference>
<dbReference type="SMART" id="SM00911">
    <property type="entry name" value="HWE_HK"/>
    <property type="match status" value="1"/>
</dbReference>
<keyword evidence="11" id="KW-0547">Nucleotide-binding</keyword>
<dbReference type="AlphaFoldDB" id="A0A0R3MZ39"/>
<feature type="domain" description="PAS" evidence="17">
    <location>
        <begin position="35"/>
        <end position="104"/>
    </location>
</feature>
<dbReference type="InterPro" id="IPR013767">
    <property type="entry name" value="PAS_fold"/>
</dbReference>
<evidence type="ECO:0000256" key="6">
    <source>
        <dbReference type="ARBA" id="ARBA00022606"/>
    </source>
</evidence>
<dbReference type="InterPro" id="IPR011102">
    <property type="entry name" value="Sig_transdc_His_kinase_HWE"/>
</dbReference>
<dbReference type="OrthoDB" id="341208at2"/>
<evidence type="ECO:0000256" key="8">
    <source>
        <dbReference type="ARBA" id="ARBA00022643"/>
    </source>
</evidence>
<evidence type="ECO:0000256" key="9">
    <source>
        <dbReference type="ARBA" id="ARBA00022679"/>
    </source>
</evidence>
<dbReference type="Gene3D" id="3.30.565.10">
    <property type="entry name" value="Histidine kinase-like ATPase, C-terminal domain"/>
    <property type="match status" value="1"/>
</dbReference>
<keyword evidence="7" id="KW-0285">Flavoprotein</keyword>
<evidence type="ECO:0000256" key="14">
    <source>
        <dbReference type="ARBA" id="ARBA00022991"/>
    </source>
</evidence>
<dbReference type="SMART" id="SM00086">
    <property type="entry name" value="PAC"/>
    <property type="match status" value="1"/>
</dbReference>
<name>A0A0R3MZ39_9BRAD</name>
<dbReference type="PANTHER" id="PTHR41523">
    <property type="entry name" value="TWO-COMPONENT SYSTEM SENSOR PROTEIN"/>
    <property type="match status" value="1"/>
</dbReference>
<evidence type="ECO:0000256" key="7">
    <source>
        <dbReference type="ARBA" id="ARBA00022630"/>
    </source>
</evidence>
<dbReference type="GO" id="GO:0005524">
    <property type="term" value="F:ATP binding"/>
    <property type="evidence" value="ECO:0007669"/>
    <property type="project" value="UniProtKB-KW"/>
</dbReference>
<keyword evidence="16" id="KW-0675">Receptor</keyword>
<dbReference type="PROSITE" id="PS50113">
    <property type="entry name" value="PAC"/>
    <property type="match status" value="1"/>
</dbReference>
<evidence type="ECO:0000256" key="16">
    <source>
        <dbReference type="ARBA" id="ARBA00023170"/>
    </source>
</evidence>
<dbReference type="EC" id="2.7.13.3" evidence="2"/>
<dbReference type="EMBL" id="LLYB01000070">
    <property type="protein sequence ID" value="KRR23197.1"/>
    <property type="molecule type" value="Genomic_DNA"/>
</dbReference>
<organism evidence="19 20">
    <name type="scientific">Bradyrhizobium lablabi</name>
    <dbReference type="NCBI Taxonomy" id="722472"/>
    <lineage>
        <taxon>Bacteria</taxon>
        <taxon>Pseudomonadati</taxon>
        <taxon>Pseudomonadota</taxon>
        <taxon>Alphaproteobacteria</taxon>
        <taxon>Hyphomicrobiales</taxon>
        <taxon>Nitrobacteraceae</taxon>
        <taxon>Bradyrhizobium</taxon>
    </lineage>
</organism>
<protein>
    <recommendedName>
        <fullName evidence="3">Blue-light-activated histidine kinase</fullName>
        <ecNumber evidence="2">2.7.13.3</ecNumber>
    </recommendedName>
</protein>
<dbReference type="GO" id="GO:0009881">
    <property type="term" value="F:photoreceptor activity"/>
    <property type="evidence" value="ECO:0007669"/>
    <property type="project" value="UniProtKB-KW"/>
</dbReference>
<evidence type="ECO:0000256" key="1">
    <source>
        <dbReference type="ARBA" id="ARBA00000085"/>
    </source>
</evidence>
<evidence type="ECO:0000313" key="19">
    <source>
        <dbReference type="EMBL" id="KRR23197.1"/>
    </source>
</evidence>
<dbReference type="NCBIfam" id="TIGR00229">
    <property type="entry name" value="sensory_box"/>
    <property type="match status" value="1"/>
</dbReference>
<dbReference type="InterPro" id="IPR000700">
    <property type="entry name" value="PAS-assoc_C"/>
</dbReference>
<keyword evidence="12" id="KW-0418">Kinase</keyword>
<dbReference type="GO" id="GO:0006355">
    <property type="term" value="P:regulation of DNA-templated transcription"/>
    <property type="evidence" value="ECO:0007669"/>
    <property type="project" value="InterPro"/>
</dbReference>
<keyword evidence="13" id="KW-0067">ATP-binding</keyword>
<keyword evidence="9" id="KW-0808">Transferase</keyword>
<evidence type="ECO:0000256" key="5">
    <source>
        <dbReference type="ARBA" id="ARBA00022553"/>
    </source>
</evidence>